<evidence type="ECO:0000256" key="2">
    <source>
        <dbReference type="SAM" id="MobiDB-lite"/>
    </source>
</evidence>
<comment type="similarity">
    <text evidence="1">Belongs to the FAM154 family.</text>
</comment>
<feature type="compositionally biased region" description="Polar residues" evidence="2">
    <location>
        <begin position="241"/>
        <end position="251"/>
    </location>
</feature>
<feature type="region of interest" description="Disordered" evidence="2">
    <location>
        <begin position="118"/>
        <end position="148"/>
    </location>
</feature>
<dbReference type="GO" id="GO:0005856">
    <property type="term" value="C:cytoskeleton"/>
    <property type="evidence" value="ECO:0007669"/>
    <property type="project" value="TreeGrafter"/>
</dbReference>
<proteinExistence type="inferred from homology"/>
<dbReference type="GO" id="GO:0008017">
    <property type="term" value="F:microtubule binding"/>
    <property type="evidence" value="ECO:0007669"/>
    <property type="project" value="InterPro"/>
</dbReference>
<dbReference type="OrthoDB" id="365640at2759"/>
<evidence type="ECO:0000313" key="4">
    <source>
        <dbReference type="Proteomes" id="UP000320333"/>
    </source>
</evidence>
<accession>A0A507FNL4</accession>
<evidence type="ECO:0000256" key="1">
    <source>
        <dbReference type="ARBA" id="ARBA00008738"/>
    </source>
</evidence>
<dbReference type="STRING" id="246404.A0A507FNL4"/>
<sequence length="369" mass="41566">MTSVSKPKQKCHHAHQGDCVMTTCSCGDHRICKAVDDPATMKMGTCTEYVENYLEWSLTGRVKGRPLQQQLTVGGEFNGTTENREKFCAHPIPAPYMPRRATWTGNPLPFDGTTTQRTDYPAWDIKPDTPPQRAPWRSTGPKFECETTSQSDFKYTGTPQRYRRAPQTYVPNGAKFDGISSSQEAFKNWKIVSRPAGKHADPYVALHDDRDFKSTTAATYTAHAAERVIHQGATFRPTPPNTHLDSQTTSGEAFRPWDIKPRERTPKPQWIPNRSKFPTDTTYSDNFVAKSLPAGSVRPSKFGNAGSVRPPVIASCKFEGISTHHADYLPADHPRKLPDYAPKRGYIYQKDDRDFMTTSRKEHNIKVNT</sequence>
<reference evidence="3 4" key="1">
    <citation type="journal article" date="2019" name="Sci. Rep.">
        <title>Comparative genomics of chytrid fungi reveal insights into the obligate biotrophic and pathogenic lifestyle of Synchytrium endobioticum.</title>
        <authorList>
            <person name="van de Vossenberg B.T.L.H."/>
            <person name="Warris S."/>
            <person name="Nguyen H.D.T."/>
            <person name="van Gent-Pelzer M.P.E."/>
            <person name="Joly D.L."/>
            <person name="van de Geest H.C."/>
            <person name="Bonants P.J.M."/>
            <person name="Smith D.S."/>
            <person name="Levesque C.A."/>
            <person name="van der Lee T.A.J."/>
        </authorList>
    </citation>
    <scope>NUCLEOTIDE SEQUENCE [LARGE SCALE GENOMIC DNA]</scope>
    <source>
        <strain evidence="3 4">CBS 675.73</strain>
    </source>
</reference>
<comment type="caution">
    <text evidence="3">The sequence shown here is derived from an EMBL/GenBank/DDBJ whole genome shotgun (WGS) entry which is preliminary data.</text>
</comment>
<dbReference type="EMBL" id="QEAP01000012">
    <property type="protein sequence ID" value="TPX77894.1"/>
    <property type="molecule type" value="Genomic_DNA"/>
</dbReference>
<protein>
    <submittedName>
        <fullName evidence="3">Uncharacterized protein</fullName>
    </submittedName>
</protein>
<name>A0A507FNL4_9FUNG</name>
<evidence type="ECO:0000313" key="3">
    <source>
        <dbReference type="EMBL" id="TPX77894.1"/>
    </source>
</evidence>
<keyword evidence="4" id="KW-1185">Reference proteome</keyword>
<dbReference type="PANTHER" id="PTHR31516:SF17">
    <property type="entry name" value="STABILIZER OF AXONEMAL MICROTUBULES 2"/>
    <property type="match status" value="1"/>
</dbReference>
<dbReference type="AlphaFoldDB" id="A0A507FNL4"/>
<organism evidence="3 4">
    <name type="scientific">Chytriomyces confervae</name>
    <dbReference type="NCBI Taxonomy" id="246404"/>
    <lineage>
        <taxon>Eukaryota</taxon>
        <taxon>Fungi</taxon>
        <taxon>Fungi incertae sedis</taxon>
        <taxon>Chytridiomycota</taxon>
        <taxon>Chytridiomycota incertae sedis</taxon>
        <taxon>Chytridiomycetes</taxon>
        <taxon>Chytridiales</taxon>
        <taxon>Chytriomycetaceae</taxon>
        <taxon>Chytriomyces</taxon>
    </lineage>
</organism>
<dbReference type="InterPro" id="IPR033336">
    <property type="entry name" value="SAXO1/2"/>
</dbReference>
<gene>
    <name evidence="3" type="ORF">CcCBS67573_g00839</name>
</gene>
<dbReference type="PANTHER" id="PTHR31516">
    <property type="entry name" value="STABILIZER OF AXONEMAL MICROTUBULES 2"/>
    <property type="match status" value="1"/>
</dbReference>
<feature type="region of interest" description="Disordered" evidence="2">
    <location>
        <begin position="234"/>
        <end position="253"/>
    </location>
</feature>
<dbReference type="Proteomes" id="UP000320333">
    <property type="component" value="Unassembled WGS sequence"/>
</dbReference>